<reference evidence="1" key="2">
    <citation type="journal article" date="2015" name="Data Brief">
        <title>Shoot transcriptome of the giant reed, Arundo donax.</title>
        <authorList>
            <person name="Barrero R.A."/>
            <person name="Guerrero F.D."/>
            <person name="Moolhuijzen P."/>
            <person name="Goolsby J.A."/>
            <person name="Tidwell J."/>
            <person name="Bellgard S.E."/>
            <person name="Bellgard M.I."/>
        </authorList>
    </citation>
    <scope>NUCLEOTIDE SEQUENCE</scope>
    <source>
        <tissue evidence="1">Shoot tissue taken approximately 20 cm above the soil surface</tissue>
    </source>
</reference>
<reference evidence="1" key="1">
    <citation type="submission" date="2014-09" db="EMBL/GenBank/DDBJ databases">
        <authorList>
            <person name="Magalhaes I.L.F."/>
            <person name="Oliveira U."/>
            <person name="Santos F.R."/>
            <person name="Vidigal T.H.D.A."/>
            <person name="Brescovit A.D."/>
            <person name="Santos A.J."/>
        </authorList>
    </citation>
    <scope>NUCLEOTIDE SEQUENCE</scope>
    <source>
        <tissue evidence="1">Shoot tissue taken approximately 20 cm above the soil surface</tissue>
    </source>
</reference>
<dbReference type="EMBL" id="GBRH01278443">
    <property type="protein sequence ID" value="JAD19452.1"/>
    <property type="molecule type" value="Transcribed_RNA"/>
</dbReference>
<dbReference type="AlphaFoldDB" id="A0A0A8Y618"/>
<name>A0A0A8Y618_ARUDO</name>
<accession>A0A0A8Y618</accession>
<organism evidence="1">
    <name type="scientific">Arundo donax</name>
    <name type="common">Giant reed</name>
    <name type="synonym">Donax arundinaceus</name>
    <dbReference type="NCBI Taxonomy" id="35708"/>
    <lineage>
        <taxon>Eukaryota</taxon>
        <taxon>Viridiplantae</taxon>
        <taxon>Streptophyta</taxon>
        <taxon>Embryophyta</taxon>
        <taxon>Tracheophyta</taxon>
        <taxon>Spermatophyta</taxon>
        <taxon>Magnoliopsida</taxon>
        <taxon>Liliopsida</taxon>
        <taxon>Poales</taxon>
        <taxon>Poaceae</taxon>
        <taxon>PACMAD clade</taxon>
        <taxon>Arundinoideae</taxon>
        <taxon>Arundineae</taxon>
        <taxon>Arundo</taxon>
    </lineage>
</organism>
<sequence>MISIFFLITRITQISPILINIFVFTS</sequence>
<proteinExistence type="predicted"/>
<protein>
    <submittedName>
        <fullName evidence="1">Uncharacterized protein</fullName>
    </submittedName>
</protein>
<evidence type="ECO:0000313" key="1">
    <source>
        <dbReference type="EMBL" id="JAD19452.1"/>
    </source>
</evidence>